<feature type="compositionally biased region" description="Basic and acidic residues" evidence="1">
    <location>
        <begin position="75"/>
        <end position="85"/>
    </location>
</feature>
<dbReference type="Gene3D" id="3.40.470.10">
    <property type="entry name" value="Uracil-DNA glycosylase-like domain"/>
    <property type="match status" value="1"/>
</dbReference>
<dbReference type="Pfam" id="PF03167">
    <property type="entry name" value="UDG"/>
    <property type="match status" value="1"/>
</dbReference>
<protein>
    <submittedName>
        <fullName evidence="3">DNA-deoxyinosine glycosylase</fullName>
        <ecNumber evidence="3">3.2.2.15</ecNumber>
    </submittedName>
</protein>
<sequence length="253" mass="27349">MGTREEKNWELIGDVLAAEGSGKSPRVFSSRRTLFGIPSALDQELEALSNEAAERARDQIAQEQGPRKAAGIDAAPREPQPEDGWKAPAAAHRVVHPLEPVFDEQSSVLILGTMPSPKSRETGFYYNHPQNRFWKVMAALFDEPLPASNDEKRALALRHGIALWDVLAECTIKGASDGSIADCVPNDIGWLLGKTPIQAVFCTGAKAAELYGKRCEAAAGMPATRLPSTSPANAATSLDQLIEAYQAILPFCR</sequence>
<name>A0A4T9TIP0_9ACTN</name>
<reference evidence="3 4" key="1">
    <citation type="submission" date="2019-04" db="EMBL/GenBank/DDBJ databases">
        <title>Microbes associate with the intestines of laboratory mice.</title>
        <authorList>
            <person name="Navarre W."/>
            <person name="Wong E."/>
            <person name="Huang K.C."/>
            <person name="Tropini C."/>
            <person name="Ng K."/>
            <person name="Yu B."/>
        </authorList>
    </citation>
    <scope>NUCLEOTIDE SEQUENCE [LARGE SCALE GENOMIC DNA]</scope>
    <source>
        <strain evidence="3 4">NM48_B13</strain>
    </source>
</reference>
<feature type="region of interest" description="Disordered" evidence="1">
    <location>
        <begin position="49"/>
        <end position="85"/>
    </location>
</feature>
<accession>A0A4T9TIP0</accession>
<organism evidence="3 4">
    <name type="scientific">Parvibacter caecicola</name>
    <dbReference type="NCBI Taxonomy" id="747645"/>
    <lineage>
        <taxon>Bacteria</taxon>
        <taxon>Bacillati</taxon>
        <taxon>Actinomycetota</taxon>
        <taxon>Coriobacteriia</taxon>
        <taxon>Coriobacteriales</taxon>
        <taxon>Coriobacteriaceae</taxon>
        <taxon>Parvibacter</taxon>
    </lineage>
</organism>
<dbReference type="NCBIfam" id="TIGR04274">
    <property type="entry name" value="hypoxanDNAglyco"/>
    <property type="match status" value="1"/>
</dbReference>
<dbReference type="InterPro" id="IPR036895">
    <property type="entry name" value="Uracil-DNA_glycosylase-like_sf"/>
</dbReference>
<keyword evidence="3" id="KW-0378">Hydrolase</keyword>
<dbReference type="InterPro" id="IPR005122">
    <property type="entry name" value="Uracil-DNA_glycosylase-like"/>
</dbReference>
<dbReference type="GO" id="GO:0033958">
    <property type="term" value="F:DNA-deoxyinosine glycosylase activity"/>
    <property type="evidence" value="ECO:0007669"/>
    <property type="project" value="UniProtKB-EC"/>
</dbReference>
<dbReference type="CDD" id="cd10032">
    <property type="entry name" value="UDG-F6_HDG"/>
    <property type="match status" value="1"/>
</dbReference>
<evidence type="ECO:0000259" key="2">
    <source>
        <dbReference type="SMART" id="SM00986"/>
    </source>
</evidence>
<evidence type="ECO:0000313" key="4">
    <source>
        <dbReference type="Proteomes" id="UP000309454"/>
    </source>
</evidence>
<dbReference type="EMBL" id="SSTM01000002">
    <property type="protein sequence ID" value="TJW11292.1"/>
    <property type="molecule type" value="Genomic_DNA"/>
</dbReference>
<dbReference type="SMART" id="SM00987">
    <property type="entry name" value="UreE_C"/>
    <property type="match status" value="1"/>
</dbReference>
<feature type="domain" description="Uracil-DNA glycosylase-like" evidence="2">
    <location>
        <begin position="99"/>
        <end position="249"/>
    </location>
</feature>
<comment type="caution">
    <text evidence="3">The sequence shown here is derived from an EMBL/GenBank/DDBJ whole genome shotgun (WGS) entry which is preliminary data.</text>
</comment>
<dbReference type="InterPro" id="IPR026353">
    <property type="entry name" value="Hypoxan-DNA_Glyclase"/>
</dbReference>
<gene>
    <name evidence="3" type="ORF">E5982_03510</name>
</gene>
<dbReference type="RefSeq" id="WP_136845469.1">
    <property type="nucleotide sequence ID" value="NZ_CANPEU010000004.1"/>
</dbReference>
<evidence type="ECO:0000256" key="1">
    <source>
        <dbReference type="SAM" id="MobiDB-lite"/>
    </source>
</evidence>
<keyword evidence="4" id="KW-1185">Reference proteome</keyword>
<dbReference type="AlphaFoldDB" id="A0A4T9TIP0"/>
<dbReference type="Proteomes" id="UP000309454">
    <property type="component" value="Unassembled WGS sequence"/>
</dbReference>
<dbReference type="EC" id="3.2.2.15" evidence="3"/>
<dbReference type="OrthoDB" id="9799921at2"/>
<keyword evidence="3" id="KW-0326">Glycosidase</keyword>
<dbReference type="SUPFAM" id="SSF52141">
    <property type="entry name" value="Uracil-DNA glycosylase-like"/>
    <property type="match status" value="1"/>
</dbReference>
<dbReference type="SMART" id="SM00986">
    <property type="entry name" value="UDG"/>
    <property type="match status" value="1"/>
</dbReference>
<proteinExistence type="predicted"/>
<evidence type="ECO:0000313" key="3">
    <source>
        <dbReference type="EMBL" id="TJW11292.1"/>
    </source>
</evidence>